<organism evidence="5 6">
    <name type="scientific">Tetrahymena thermophila (strain SB210)</name>
    <dbReference type="NCBI Taxonomy" id="312017"/>
    <lineage>
        <taxon>Eukaryota</taxon>
        <taxon>Sar</taxon>
        <taxon>Alveolata</taxon>
        <taxon>Ciliophora</taxon>
        <taxon>Intramacronucleata</taxon>
        <taxon>Oligohymenophorea</taxon>
        <taxon>Hymenostomatida</taxon>
        <taxon>Tetrahymenina</taxon>
        <taxon>Tetrahymenidae</taxon>
        <taxon>Tetrahymena</taxon>
    </lineage>
</organism>
<evidence type="ECO:0000256" key="2">
    <source>
        <dbReference type="ARBA" id="ARBA00022801"/>
    </source>
</evidence>
<dbReference type="CDD" id="cd02651">
    <property type="entry name" value="nuc_hydro_IU_UC_XIUA"/>
    <property type="match status" value="1"/>
</dbReference>
<keyword evidence="3" id="KW-0326">Glycosidase</keyword>
<dbReference type="OMA" id="HMHDPFA"/>
<dbReference type="InterPro" id="IPR023186">
    <property type="entry name" value="IUNH"/>
</dbReference>
<reference evidence="6" key="1">
    <citation type="journal article" date="2006" name="PLoS Biol.">
        <title>Macronuclear genome sequence of the ciliate Tetrahymena thermophila, a model eukaryote.</title>
        <authorList>
            <person name="Eisen J.A."/>
            <person name="Coyne R.S."/>
            <person name="Wu M."/>
            <person name="Wu D."/>
            <person name="Thiagarajan M."/>
            <person name="Wortman J.R."/>
            <person name="Badger J.H."/>
            <person name="Ren Q."/>
            <person name="Amedeo P."/>
            <person name="Jones K.M."/>
            <person name="Tallon L.J."/>
            <person name="Delcher A.L."/>
            <person name="Salzberg S.L."/>
            <person name="Silva J.C."/>
            <person name="Haas B.J."/>
            <person name="Majoros W.H."/>
            <person name="Farzad M."/>
            <person name="Carlton J.M."/>
            <person name="Smith R.K. Jr."/>
            <person name="Garg J."/>
            <person name="Pearlman R.E."/>
            <person name="Karrer K.M."/>
            <person name="Sun L."/>
            <person name="Manning G."/>
            <person name="Elde N.C."/>
            <person name="Turkewitz A.P."/>
            <person name="Asai D.J."/>
            <person name="Wilkes D.E."/>
            <person name="Wang Y."/>
            <person name="Cai H."/>
            <person name="Collins K."/>
            <person name="Stewart B.A."/>
            <person name="Lee S.R."/>
            <person name="Wilamowska K."/>
            <person name="Weinberg Z."/>
            <person name="Ruzzo W.L."/>
            <person name="Wloga D."/>
            <person name="Gaertig J."/>
            <person name="Frankel J."/>
            <person name="Tsao C.-C."/>
            <person name="Gorovsky M.A."/>
            <person name="Keeling P.J."/>
            <person name="Waller R.F."/>
            <person name="Patron N.J."/>
            <person name="Cherry J.M."/>
            <person name="Stover N.A."/>
            <person name="Krieger C.J."/>
            <person name="del Toro C."/>
            <person name="Ryder H.F."/>
            <person name="Williamson S.C."/>
            <person name="Barbeau R.A."/>
            <person name="Hamilton E.P."/>
            <person name="Orias E."/>
        </authorList>
    </citation>
    <scope>NUCLEOTIDE SEQUENCE [LARGE SCALE GENOMIC DNA]</scope>
    <source>
        <strain evidence="6">SB210</strain>
    </source>
</reference>
<dbReference type="Proteomes" id="UP000009168">
    <property type="component" value="Unassembled WGS sequence"/>
</dbReference>
<keyword evidence="6" id="KW-1185">Reference proteome</keyword>
<gene>
    <name evidence="5" type="ORF">TTHERM_00766410</name>
</gene>
<evidence type="ECO:0000259" key="4">
    <source>
        <dbReference type="Pfam" id="PF01156"/>
    </source>
</evidence>
<dbReference type="GO" id="GO:0006152">
    <property type="term" value="P:purine nucleoside catabolic process"/>
    <property type="evidence" value="ECO:0007669"/>
    <property type="project" value="TreeGrafter"/>
</dbReference>
<dbReference type="OrthoDB" id="432381at2759"/>
<evidence type="ECO:0000313" key="5">
    <source>
        <dbReference type="EMBL" id="EAS05156.1"/>
    </source>
</evidence>
<dbReference type="RefSeq" id="XP_001025401.1">
    <property type="nucleotide sequence ID" value="XM_001025401.1"/>
</dbReference>
<dbReference type="Pfam" id="PF01156">
    <property type="entry name" value="IU_nuc_hydro"/>
    <property type="match status" value="1"/>
</dbReference>
<dbReference type="STRING" id="312017.I7MML8"/>
<dbReference type="EMBL" id="GG662407">
    <property type="protein sequence ID" value="EAS05156.1"/>
    <property type="molecule type" value="Genomic_DNA"/>
</dbReference>
<evidence type="ECO:0000313" key="6">
    <source>
        <dbReference type="Proteomes" id="UP000009168"/>
    </source>
</evidence>
<dbReference type="PANTHER" id="PTHR12304">
    <property type="entry name" value="INOSINE-URIDINE PREFERRING NUCLEOSIDE HYDROLASE"/>
    <property type="match status" value="1"/>
</dbReference>
<name>I7MML8_TETTS</name>
<protein>
    <submittedName>
        <fullName evidence="5">Inosine-uridine preferring nucleoside hydrolase</fullName>
    </submittedName>
</protein>
<dbReference type="GO" id="GO:0005829">
    <property type="term" value="C:cytosol"/>
    <property type="evidence" value="ECO:0007669"/>
    <property type="project" value="TreeGrafter"/>
</dbReference>
<dbReference type="Gene3D" id="3.90.245.10">
    <property type="entry name" value="Ribonucleoside hydrolase-like"/>
    <property type="match status" value="1"/>
</dbReference>
<proteinExistence type="inferred from homology"/>
<dbReference type="SUPFAM" id="SSF53590">
    <property type="entry name" value="Nucleoside hydrolase"/>
    <property type="match status" value="1"/>
</dbReference>
<dbReference type="InParanoid" id="I7MML8"/>
<evidence type="ECO:0000256" key="3">
    <source>
        <dbReference type="ARBA" id="ARBA00023295"/>
    </source>
</evidence>
<dbReference type="AlphaFoldDB" id="I7MML8"/>
<dbReference type="PANTHER" id="PTHR12304:SF4">
    <property type="entry name" value="URIDINE NUCLEOSIDASE"/>
    <property type="match status" value="1"/>
</dbReference>
<dbReference type="InterPro" id="IPR036452">
    <property type="entry name" value="Ribo_hydro-like"/>
</dbReference>
<comment type="similarity">
    <text evidence="1">Belongs to the IUNH family.</text>
</comment>
<dbReference type="HOGENOM" id="CLU_036838_2_0_1"/>
<dbReference type="KEGG" id="tet:TTHERM_00766410"/>
<dbReference type="GO" id="GO:0008477">
    <property type="term" value="F:purine nucleosidase activity"/>
    <property type="evidence" value="ECO:0007669"/>
    <property type="project" value="TreeGrafter"/>
</dbReference>
<dbReference type="InterPro" id="IPR001910">
    <property type="entry name" value="Inosine/uridine_hydrolase_dom"/>
</dbReference>
<accession>I7MML8</accession>
<dbReference type="eggNOG" id="KOG2938">
    <property type="taxonomic scope" value="Eukaryota"/>
</dbReference>
<keyword evidence="2 5" id="KW-0378">Hydrolase</keyword>
<feature type="domain" description="Inosine/uridine-preferring nucleoside hydrolase" evidence="4">
    <location>
        <begin position="9"/>
        <end position="304"/>
    </location>
</feature>
<sequence length="320" mass="35858">MQGQDKKLVWLDCDPGADDAMAIFLAAYSDKIQLLGISTVHGNSSIEKVTNNALKVLKMGGIQGIPVYRGLEQAIVRRDKINIQFHGESGIDGCVLPDTEQEAIEDDVFHKIYHTLKNQSQKVHFVATGAYSNLAILLTIYPDIKNYIEQISLMGGSVFLGNQTPAAEFNIMSDPEAAQIVFQSGLRVTLVPIDLTHKVGVTQEIIQKIELYKSEFGKNVIGFLTYYMGRYKQRYGWDYAPLHDPVSVFYIINPDAFSTKFRNVEIDTVSPLCLGRTVVDEYSVTGRQPNCYVACEINKELFWQEMLSALDQANKNSPMK</sequence>
<evidence type="ECO:0000256" key="1">
    <source>
        <dbReference type="ARBA" id="ARBA00009176"/>
    </source>
</evidence>
<dbReference type="GeneID" id="7824561"/>